<name>A0A1I7ESF4_9BURK</name>
<keyword evidence="5 6" id="KW-0233">DNA recombination</keyword>
<dbReference type="GO" id="GO:0006313">
    <property type="term" value="P:DNA transposition"/>
    <property type="evidence" value="ECO:0007669"/>
    <property type="project" value="UniProtKB-UniRule"/>
</dbReference>
<accession>A0A1I7ESF4</accession>
<evidence type="ECO:0000256" key="5">
    <source>
        <dbReference type="ARBA" id="ARBA00023172"/>
    </source>
</evidence>
<evidence type="ECO:0000313" key="8">
    <source>
        <dbReference type="Proteomes" id="UP000198844"/>
    </source>
</evidence>
<evidence type="ECO:0000256" key="6">
    <source>
        <dbReference type="RuleBase" id="RU365089"/>
    </source>
</evidence>
<dbReference type="PROSITE" id="PS01007">
    <property type="entry name" value="TRANSPOSASE_MUTATOR"/>
    <property type="match status" value="1"/>
</dbReference>
<dbReference type="PANTHER" id="PTHR33217:SF5">
    <property type="entry name" value="MUTATOR FAMILY TRANSPOSASE"/>
    <property type="match status" value="1"/>
</dbReference>
<comment type="similarity">
    <text evidence="2 6">Belongs to the transposase mutator family.</text>
</comment>
<evidence type="ECO:0000256" key="4">
    <source>
        <dbReference type="ARBA" id="ARBA00023125"/>
    </source>
</evidence>
<dbReference type="RefSeq" id="WP_093647948.1">
    <property type="nucleotide sequence ID" value="NZ_FPBH01000096.1"/>
</dbReference>
<dbReference type="OrthoDB" id="165209at2"/>
<dbReference type="PANTHER" id="PTHR33217">
    <property type="entry name" value="TRANSPOSASE FOR INSERTION SEQUENCE ELEMENT IS1081"/>
    <property type="match status" value="1"/>
</dbReference>
<evidence type="ECO:0000256" key="3">
    <source>
        <dbReference type="ARBA" id="ARBA00022578"/>
    </source>
</evidence>
<evidence type="ECO:0000313" key="7">
    <source>
        <dbReference type="EMBL" id="SFU26859.1"/>
    </source>
</evidence>
<dbReference type="Pfam" id="PF00872">
    <property type="entry name" value="Transposase_mut"/>
    <property type="match status" value="1"/>
</dbReference>
<keyword evidence="3 6" id="KW-0815">Transposition</keyword>
<dbReference type="InterPro" id="IPR001207">
    <property type="entry name" value="Transposase_mutator"/>
</dbReference>
<organism evidence="7 8">
    <name type="scientific">Paraburkholderia aspalathi</name>
    <dbReference type="NCBI Taxonomy" id="1324617"/>
    <lineage>
        <taxon>Bacteria</taxon>
        <taxon>Pseudomonadati</taxon>
        <taxon>Pseudomonadota</taxon>
        <taxon>Betaproteobacteria</taxon>
        <taxon>Burkholderiales</taxon>
        <taxon>Burkholderiaceae</taxon>
        <taxon>Paraburkholderia</taxon>
    </lineage>
</organism>
<proteinExistence type="inferred from homology"/>
<dbReference type="AlphaFoldDB" id="A0A1I7ESF4"/>
<protein>
    <recommendedName>
        <fullName evidence="6">Mutator family transposase</fullName>
    </recommendedName>
</protein>
<dbReference type="GO" id="GO:0004803">
    <property type="term" value="F:transposase activity"/>
    <property type="evidence" value="ECO:0007669"/>
    <property type="project" value="UniProtKB-UniRule"/>
</dbReference>
<dbReference type="GO" id="GO:0003677">
    <property type="term" value="F:DNA binding"/>
    <property type="evidence" value="ECO:0007669"/>
    <property type="project" value="UniProtKB-UniRule"/>
</dbReference>
<keyword evidence="4 6" id="KW-0238">DNA-binding</keyword>
<comment type="function">
    <text evidence="1 6">Required for the transposition of the insertion element.</text>
</comment>
<sequence>MTVAKRNKREKPDAELVKLADSLLANYQKPEDLIGENGLLKQLTRMLVERALETEMSEHLGHGKGETVTNATGNTRNGHSAKTLQGEFGELPLNIPRDRQGAFEPKLVERHQTRWTGFDDKIISLYARGLSVREIQGHLEEMYGTEVSPTLISAVTDAVSDEVKLWQARALDALYPIVYLDCIHVKVRDSGAVRTKAVYLAIGVNMAGHKEVLGLWIAQTEGAKFWLQVVTELKTRGVQDIFIACVDGLKGFPEAIEAVYPKAAVQLCIVHMVRNSLNFVPWKMQQEVAADLKTIYTSSTVELAEQMLGAFEARWDKDYPSIGQSWRRNWARVIPFFDYPPEIRKVIYTTNAIESINMSLRKVIKTRSSFPTDEAVTKLFYLALNNISKKWTMPIRDWKAALNRFTIQFEERLVPG</sequence>
<gene>
    <name evidence="7" type="ORF">SAMN05192563_10961</name>
</gene>
<keyword evidence="6" id="KW-0814">Transposable element</keyword>
<reference evidence="7 8" key="1">
    <citation type="submission" date="2016-10" db="EMBL/GenBank/DDBJ databases">
        <authorList>
            <person name="de Groot N.N."/>
        </authorList>
    </citation>
    <scope>NUCLEOTIDE SEQUENCE [LARGE SCALE GENOMIC DNA]</scope>
    <source>
        <strain evidence="7 8">LMG 27731</strain>
    </source>
</reference>
<dbReference type="NCBIfam" id="NF033543">
    <property type="entry name" value="transpos_IS256"/>
    <property type="match status" value="1"/>
</dbReference>
<dbReference type="EMBL" id="FPBH01000096">
    <property type="protein sequence ID" value="SFU26859.1"/>
    <property type="molecule type" value="Genomic_DNA"/>
</dbReference>
<dbReference type="Proteomes" id="UP000198844">
    <property type="component" value="Unassembled WGS sequence"/>
</dbReference>
<evidence type="ECO:0000256" key="1">
    <source>
        <dbReference type="ARBA" id="ARBA00002190"/>
    </source>
</evidence>
<evidence type="ECO:0000256" key="2">
    <source>
        <dbReference type="ARBA" id="ARBA00010961"/>
    </source>
</evidence>